<feature type="compositionally biased region" description="Basic and acidic residues" evidence="1">
    <location>
        <begin position="869"/>
        <end position="889"/>
    </location>
</feature>
<feature type="compositionally biased region" description="Polar residues" evidence="1">
    <location>
        <begin position="607"/>
        <end position="621"/>
    </location>
</feature>
<feature type="compositionally biased region" description="Polar residues" evidence="1">
    <location>
        <begin position="890"/>
        <end position="902"/>
    </location>
</feature>
<feature type="compositionally biased region" description="Polar residues" evidence="1">
    <location>
        <begin position="1006"/>
        <end position="1021"/>
    </location>
</feature>
<feature type="compositionally biased region" description="Basic and acidic residues" evidence="1">
    <location>
        <begin position="701"/>
        <end position="713"/>
    </location>
</feature>
<feature type="compositionally biased region" description="Acidic residues" evidence="1">
    <location>
        <begin position="627"/>
        <end position="637"/>
    </location>
</feature>
<feature type="region of interest" description="Disordered" evidence="1">
    <location>
        <begin position="601"/>
        <end position="1284"/>
    </location>
</feature>
<feature type="compositionally biased region" description="Acidic residues" evidence="1">
    <location>
        <begin position="670"/>
        <end position="693"/>
    </location>
</feature>
<feature type="compositionally biased region" description="Polar residues" evidence="1">
    <location>
        <begin position="404"/>
        <end position="416"/>
    </location>
</feature>
<feature type="compositionally biased region" description="Basic residues" evidence="1">
    <location>
        <begin position="1198"/>
        <end position="1207"/>
    </location>
</feature>
<feature type="compositionally biased region" description="Basic residues" evidence="1">
    <location>
        <begin position="1172"/>
        <end position="1181"/>
    </location>
</feature>
<feature type="compositionally biased region" description="Polar residues" evidence="1">
    <location>
        <begin position="374"/>
        <end position="384"/>
    </location>
</feature>
<feature type="compositionally biased region" description="Low complexity" evidence="1">
    <location>
        <begin position="1215"/>
        <end position="1228"/>
    </location>
</feature>
<feature type="compositionally biased region" description="Basic and acidic residues" evidence="1">
    <location>
        <begin position="1022"/>
        <end position="1045"/>
    </location>
</feature>
<keyword evidence="3" id="KW-1185">Reference proteome</keyword>
<feature type="compositionally biased region" description="Polar residues" evidence="1">
    <location>
        <begin position="930"/>
        <end position="964"/>
    </location>
</feature>
<evidence type="ECO:0000313" key="3">
    <source>
        <dbReference type="Proteomes" id="UP001259832"/>
    </source>
</evidence>
<feature type="compositionally biased region" description="Basic and acidic residues" evidence="1">
    <location>
        <begin position="782"/>
        <end position="797"/>
    </location>
</feature>
<name>A0AAD9GGS9_9STRA</name>
<feature type="region of interest" description="Disordered" evidence="1">
    <location>
        <begin position="1348"/>
        <end position="1394"/>
    </location>
</feature>
<evidence type="ECO:0000256" key="1">
    <source>
        <dbReference type="SAM" id="MobiDB-lite"/>
    </source>
</evidence>
<evidence type="ECO:0000313" key="2">
    <source>
        <dbReference type="EMBL" id="KAK1937786.1"/>
    </source>
</evidence>
<feature type="compositionally biased region" description="Basic and acidic residues" evidence="1">
    <location>
        <begin position="319"/>
        <end position="328"/>
    </location>
</feature>
<feature type="compositionally biased region" description="Polar residues" evidence="1">
    <location>
        <begin position="1144"/>
        <end position="1158"/>
    </location>
</feature>
<feature type="compositionally biased region" description="Basic and acidic residues" evidence="1">
    <location>
        <begin position="648"/>
        <end position="661"/>
    </location>
</feature>
<feature type="compositionally biased region" description="Basic and acidic residues" evidence="1">
    <location>
        <begin position="531"/>
        <end position="547"/>
    </location>
</feature>
<protein>
    <submittedName>
        <fullName evidence="2">Uncharacterized protein</fullName>
    </submittedName>
</protein>
<feature type="compositionally biased region" description="Polar residues" evidence="1">
    <location>
        <begin position="1365"/>
        <end position="1377"/>
    </location>
</feature>
<feature type="compositionally biased region" description="Polar residues" evidence="1">
    <location>
        <begin position="1074"/>
        <end position="1088"/>
    </location>
</feature>
<dbReference type="EMBL" id="JASMQC010000019">
    <property type="protein sequence ID" value="KAK1937786.1"/>
    <property type="molecule type" value="Genomic_DNA"/>
</dbReference>
<accession>A0AAD9GGS9</accession>
<organism evidence="2 3">
    <name type="scientific">Phytophthora citrophthora</name>
    <dbReference type="NCBI Taxonomy" id="4793"/>
    <lineage>
        <taxon>Eukaryota</taxon>
        <taxon>Sar</taxon>
        <taxon>Stramenopiles</taxon>
        <taxon>Oomycota</taxon>
        <taxon>Peronosporomycetes</taxon>
        <taxon>Peronosporales</taxon>
        <taxon>Peronosporaceae</taxon>
        <taxon>Phytophthora</taxon>
    </lineage>
</organism>
<feature type="compositionally biased region" description="Basic and acidic residues" evidence="1">
    <location>
        <begin position="732"/>
        <end position="761"/>
    </location>
</feature>
<feature type="region of interest" description="Disordered" evidence="1">
    <location>
        <begin position="271"/>
        <end position="416"/>
    </location>
</feature>
<feature type="compositionally biased region" description="Basic and acidic residues" evidence="1">
    <location>
        <begin position="388"/>
        <end position="402"/>
    </location>
</feature>
<feature type="region of interest" description="Disordered" evidence="1">
    <location>
        <begin position="449"/>
        <end position="583"/>
    </location>
</feature>
<comment type="caution">
    <text evidence="2">The sequence shown here is derived from an EMBL/GenBank/DDBJ whole genome shotgun (WGS) entry which is preliminary data.</text>
</comment>
<feature type="compositionally biased region" description="Low complexity" evidence="1">
    <location>
        <begin position="1119"/>
        <end position="1130"/>
    </location>
</feature>
<proteinExistence type="predicted"/>
<gene>
    <name evidence="2" type="ORF">P3T76_009523</name>
</gene>
<feature type="compositionally biased region" description="Basic and acidic residues" evidence="1">
    <location>
        <begin position="917"/>
        <end position="929"/>
    </location>
</feature>
<sequence>MDNALPCYEAAMREARAYLRRRDLSSQDEIPLYFAWQRLYAAANANLSTDFLRETSSELRARQDARLEPRRGIPPPLFTSFDKVNRTSAQASAFLRSGTSSRAAIEMMARRYRRDAEKLRLSREKLVNSIDYTGKSTKKVKRRQKTPQEEVDELLESLEGSERLSDDEDLLAKTAKRGKQQQRRRTSLEDENDDLLDPFTNQQSTKKHAGTMKNKLGAGGYVGGIGVAVNPVKAAELRRSTSAKNPAVAPFGNVANMAAFAAAQVDWRMPPDIDRASSAPELSQRGNGKRLSGANELRKPGLSQKGASLKSTMSGKRLSGGDELREPGPVEGEGDMTLNSSGSSELDEDNFDPNATFIVDAARVSPTGKRNAAQGRSNFSSDQAGPTRDGRGDMARSGRERSMGIQQSQGGKAGQATISEFQQKLVQLSRAVGDMEVKIQGKKLQVTFHGELNDEDGSTRSAEALASFTKSDETKQSSPVKKTFGATGRVSVNDVKQETNVKNAQGRDQARRANTGVAEQKTDVKNSPQRDQTHRENVGDVEQEVKAKGRAQGRDQMNVPRKQSNVRFADTEGSGDYKEDHLMDTTGHNQQQMHVIPSVQVAGQPRQPRSSGHGSALNTNAAAEVLLDGEGDEETKEEDALGGLGQQGEHEYETDSADRFGSHNLRQQMDEEGQQECSDEEIEEGGAIDDEDSQGIRHSVSQRDRRAEIEYQDKSGMQKFRSESGNLQPQTAEERQYNRDGMGEDRSSVGERQARDRRADTEYQDSPTGRNRSGRSGGTQETRQDSFDSRKVQHQMDEMGQGMVGDEDSSAERPDSRHSVSRPDRRAEPAYPDAHTGRNVAAVEKSRPGSRRSHHQIAESDDEGMDETVSQRDHEAEVVFQDARTDRSRSVTQKSSPDSFGSHNLPYQMDQEGQGMNEDRGSIDERQESLHSTSQRDPQTNVNPQDVHTGRSRSVAQQSRPQSRGSERDRMNEQAGRSIEEIDKERNATVDQKARPIRDRLERLQRQPNAAQEVNLSSTERIPQRKVEFERSQRNDSFRERDSSTIERSSQPKVERSQRSDSARGRNLAATERLVQQNVEFDQQSFSDASEDESEGQTSNEQEQNSGGESFVSEDQRSSSRSGSSTRASSVNESVQGDRESFRTPRQSHNQSEDNSVSSDEEFSDGPDTPFKQHKQHHHASSRQSSRVSKTQDEKQEKRRSRSKRSKYPPEFSGNSEISISRDNSSSDEIYRSRSRHSTRNSNQPQSRYPTRKTSRHLPPAMVPHPRRSKDHTKGESKSKKTTWKLPKDIVWPPGMEEECIARLGLDGHHPIAPPGLEHLVTEEQWGEYWTWLHWYSSWQMWYMKNDKKPKKKTDKEKRRRRANSPDNRQNARNSNWWVDASSSKHRHRRERHD</sequence>
<dbReference type="Proteomes" id="UP001259832">
    <property type="component" value="Unassembled WGS sequence"/>
</dbReference>
<feature type="compositionally biased region" description="Polar residues" evidence="1">
    <location>
        <begin position="1096"/>
        <end position="1108"/>
    </location>
</feature>
<feature type="compositionally biased region" description="Basic and acidic residues" evidence="1">
    <location>
        <begin position="810"/>
        <end position="828"/>
    </location>
</feature>
<feature type="compositionally biased region" description="Polar residues" evidence="1">
    <location>
        <begin position="305"/>
        <end position="314"/>
    </location>
</feature>
<feature type="region of interest" description="Disordered" evidence="1">
    <location>
        <begin position="174"/>
        <end position="212"/>
    </location>
</feature>
<feature type="compositionally biased region" description="Basic residues" evidence="1">
    <location>
        <begin position="1348"/>
        <end position="1363"/>
    </location>
</feature>
<feature type="compositionally biased region" description="Basic residues" evidence="1">
    <location>
        <begin position="1384"/>
        <end position="1394"/>
    </location>
</feature>
<feature type="compositionally biased region" description="Basic and acidic residues" evidence="1">
    <location>
        <begin position="965"/>
        <end position="1005"/>
    </location>
</feature>
<feature type="compositionally biased region" description="Basic and acidic residues" evidence="1">
    <location>
        <begin position="1053"/>
        <end position="1064"/>
    </location>
</feature>
<feature type="compositionally biased region" description="Basic residues" evidence="1">
    <location>
        <begin position="174"/>
        <end position="185"/>
    </location>
</feature>
<reference evidence="2" key="1">
    <citation type="submission" date="2023-08" db="EMBL/GenBank/DDBJ databases">
        <title>Reference Genome Resource for the Citrus Pathogen Phytophthora citrophthora.</title>
        <authorList>
            <person name="Moller H."/>
            <person name="Coetzee B."/>
            <person name="Rose L.J."/>
            <person name="Van Niekerk J.M."/>
        </authorList>
    </citation>
    <scope>NUCLEOTIDE SEQUENCE</scope>
    <source>
        <strain evidence="2">STE-U-9442</strain>
    </source>
</reference>